<dbReference type="PANTHER" id="PTHR31009">
    <property type="entry name" value="S-ADENOSYL-L-METHIONINE:CARBOXYL METHYLTRANSFERASE FAMILY PROTEIN"/>
    <property type="match status" value="1"/>
</dbReference>
<gene>
    <name evidence="5" type="ORF">O6P43_001884</name>
</gene>
<dbReference type="EMBL" id="JARAOO010000002">
    <property type="protein sequence ID" value="KAJ7978343.1"/>
    <property type="molecule type" value="Genomic_DNA"/>
</dbReference>
<sequence>MHEAISEDLIVYLYGKICIAKTSPFIVFEVYHEQFQKDFIVFLKSRAEELVTGGHMVLTTVGSIKSDDSIWEVVGLTLNDMVSEGLVEKEKLDTFNLPYYAETTEEVKKVIETEGSFMLQKLEAFNMDWDSYIKNIYSSFDKQVMAAMIANNMRSVDEPILASHFGEQVMDDLFCKFKEDVLDHMEAHKCQYINLAISLIKKD</sequence>
<dbReference type="GO" id="GO:0032259">
    <property type="term" value="P:methylation"/>
    <property type="evidence" value="ECO:0007669"/>
    <property type="project" value="UniProtKB-KW"/>
</dbReference>
<dbReference type="InterPro" id="IPR005299">
    <property type="entry name" value="MeTrfase_7"/>
</dbReference>
<keyword evidence="4" id="KW-0460">Magnesium</keyword>
<comment type="caution">
    <text evidence="5">The sequence shown here is derived from an EMBL/GenBank/DDBJ whole genome shotgun (WGS) entry which is preliminary data.</text>
</comment>
<dbReference type="InterPro" id="IPR042086">
    <property type="entry name" value="MeTrfase_capping"/>
</dbReference>
<dbReference type="SUPFAM" id="SSF53335">
    <property type="entry name" value="S-adenosyl-L-methionine-dependent methyltransferases"/>
    <property type="match status" value="1"/>
</dbReference>
<dbReference type="InterPro" id="IPR029063">
    <property type="entry name" value="SAM-dependent_MTases_sf"/>
</dbReference>
<keyword evidence="1 5" id="KW-0489">Methyltransferase</keyword>
<dbReference type="Pfam" id="PF03492">
    <property type="entry name" value="Methyltransf_7"/>
    <property type="match status" value="1"/>
</dbReference>
<keyword evidence="3" id="KW-0479">Metal-binding</keyword>
<evidence type="ECO:0000256" key="4">
    <source>
        <dbReference type="ARBA" id="ARBA00022842"/>
    </source>
</evidence>
<evidence type="ECO:0000313" key="6">
    <source>
        <dbReference type="Proteomes" id="UP001163823"/>
    </source>
</evidence>
<dbReference type="GO" id="GO:0046872">
    <property type="term" value="F:metal ion binding"/>
    <property type="evidence" value="ECO:0007669"/>
    <property type="project" value="UniProtKB-KW"/>
</dbReference>
<reference evidence="5" key="1">
    <citation type="journal article" date="2023" name="Science">
        <title>Elucidation of the pathway for biosynthesis of saponin adjuvants from the soapbark tree.</title>
        <authorList>
            <person name="Reed J."/>
            <person name="Orme A."/>
            <person name="El-Demerdash A."/>
            <person name="Owen C."/>
            <person name="Martin L.B.B."/>
            <person name="Misra R.C."/>
            <person name="Kikuchi S."/>
            <person name="Rejzek M."/>
            <person name="Martin A.C."/>
            <person name="Harkess A."/>
            <person name="Leebens-Mack J."/>
            <person name="Louveau T."/>
            <person name="Stephenson M.J."/>
            <person name="Osbourn A."/>
        </authorList>
    </citation>
    <scope>NUCLEOTIDE SEQUENCE</scope>
    <source>
        <strain evidence="5">S10</strain>
    </source>
</reference>
<evidence type="ECO:0000256" key="1">
    <source>
        <dbReference type="ARBA" id="ARBA00022603"/>
    </source>
</evidence>
<dbReference type="Gene3D" id="3.40.50.150">
    <property type="entry name" value="Vaccinia Virus protein VP39"/>
    <property type="match status" value="1"/>
</dbReference>
<evidence type="ECO:0000256" key="2">
    <source>
        <dbReference type="ARBA" id="ARBA00022679"/>
    </source>
</evidence>
<dbReference type="KEGG" id="qsa:O6P43_001884"/>
<accession>A0AAD7QBF5</accession>
<keyword evidence="2" id="KW-0808">Transferase</keyword>
<keyword evidence="6" id="KW-1185">Reference proteome</keyword>
<proteinExistence type="predicted"/>
<dbReference type="Gene3D" id="1.10.1200.270">
    <property type="entry name" value="Methyltransferase, alpha-helical capping domain"/>
    <property type="match status" value="1"/>
</dbReference>
<organism evidence="5 6">
    <name type="scientific">Quillaja saponaria</name>
    <name type="common">Soap bark tree</name>
    <dbReference type="NCBI Taxonomy" id="32244"/>
    <lineage>
        <taxon>Eukaryota</taxon>
        <taxon>Viridiplantae</taxon>
        <taxon>Streptophyta</taxon>
        <taxon>Embryophyta</taxon>
        <taxon>Tracheophyta</taxon>
        <taxon>Spermatophyta</taxon>
        <taxon>Magnoliopsida</taxon>
        <taxon>eudicotyledons</taxon>
        <taxon>Gunneridae</taxon>
        <taxon>Pentapetalae</taxon>
        <taxon>rosids</taxon>
        <taxon>fabids</taxon>
        <taxon>Fabales</taxon>
        <taxon>Quillajaceae</taxon>
        <taxon>Quillaja</taxon>
    </lineage>
</organism>
<protein>
    <submittedName>
        <fullName evidence="5">Carboxyl methyltransferase</fullName>
    </submittedName>
</protein>
<evidence type="ECO:0000313" key="5">
    <source>
        <dbReference type="EMBL" id="KAJ7978343.1"/>
    </source>
</evidence>
<name>A0AAD7QBF5_QUISA</name>
<evidence type="ECO:0000256" key="3">
    <source>
        <dbReference type="ARBA" id="ARBA00022723"/>
    </source>
</evidence>
<dbReference type="AlphaFoldDB" id="A0AAD7QBF5"/>
<dbReference type="GO" id="GO:0008168">
    <property type="term" value="F:methyltransferase activity"/>
    <property type="evidence" value="ECO:0007669"/>
    <property type="project" value="UniProtKB-KW"/>
</dbReference>
<dbReference type="Proteomes" id="UP001163823">
    <property type="component" value="Chromosome 2"/>
</dbReference>